<dbReference type="InParanoid" id="E0VSP3"/>
<reference evidence="13" key="2">
    <citation type="submission" date="2007-04" db="EMBL/GenBank/DDBJ databases">
        <title>The genome of the human body louse.</title>
        <authorList>
            <consortium name="The Human Body Louse Genome Consortium"/>
            <person name="Kirkness E."/>
            <person name="Walenz B."/>
            <person name="Hass B."/>
            <person name="Bruggner R."/>
            <person name="Strausberg R."/>
        </authorList>
    </citation>
    <scope>NUCLEOTIDE SEQUENCE</scope>
    <source>
        <strain evidence="13">USDA</strain>
    </source>
</reference>
<evidence type="ECO:0000256" key="8">
    <source>
        <dbReference type="ARBA" id="ARBA00023240"/>
    </source>
</evidence>
<dbReference type="GO" id="GO:0045134">
    <property type="term" value="F:UDP phosphatase activity"/>
    <property type="evidence" value="ECO:0007669"/>
    <property type="project" value="TreeGrafter"/>
</dbReference>
<comment type="cofactor">
    <cofactor evidence="1 12">
        <name>Ca(2+)</name>
        <dbReference type="ChEBI" id="CHEBI:29108"/>
    </cofactor>
</comment>
<evidence type="ECO:0000313" key="15">
    <source>
        <dbReference type="Proteomes" id="UP000009046"/>
    </source>
</evidence>
<dbReference type="STRING" id="121224.E0VSP3"/>
<dbReference type="PANTHER" id="PTHR13023">
    <property type="entry name" value="APYRASE"/>
    <property type="match status" value="1"/>
</dbReference>
<dbReference type="Gene3D" id="2.120.10.100">
    <property type="entry name" value="Apyrase"/>
    <property type="match status" value="1"/>
</dbReference>
<dbReference type="OMA" id="RDEHMGC"/>
<dbReference type="OrthoDB" id="25028at2759"/>
<dbReference type="FunCoup" id="E0VSP3">
    <property type="interactions" value="640"/>
</dbReference>
<dbReference type="GeneID" id="8234517"/>
<keyword evidence="15" id="KW-1185">Reference proteome</keyword>
<dbReference type="PANTHER" id="PTHR13023:SF3">
    <property type="entry name" value="SOLUBLE CALCIUM-ACTIVATED NUCLEOTIDASE 1"/>
    <property type="match status" value="1"/>
</dbReference>
<keyword evidence="6 13" id="KW-0378">Hydrolase</keyword>
<dbReference type="FunFam" id="2.120.10.100:FF:000001">
    <property type="entry name" value="Soluble calcium-activated nucleotidase 1"/>
    <property type="match status" value="1"/>
</dbReference>
<sequence length="397" mass="45783">MPYEPLRNDNMKMTLRDWREALESPPSYRIGKRNVRIQTKYIMLPKPSPNDKYINYNSFTLPKPSMQVGYNSVYKEFSYKQYNNTYPLTRPIRTAKGLTFRIAMISDLDIDSKSKLEPDVWFSYLQKGYLEWNPSLNSVYVTWDKSTVQLKSSLSQGGRGMELSELLVFNGKLYTLDDRTGVVYEIIKNDVVPWVILPDGDGKTRKTFKSEWASVKDQTLIVGGFGKEWTNSAGKVLNYNPQWIKKVTVNGEVTHKNWRENYLALLKAVGISYPGYMIHESGVWSDIHKKWFFLPRRCSKEVYREETDELMGTNLLITCDENFKNIKVLKIGDVYPSHGFSSFKFIPGSEDEVIIAIKSEELKGSVSSYAMAFKINGKILMPETKIGDIKFEGIEFI</sequence>
<dbReference type="HOGENOM" id="CLU_047493_0_0_1"/>
<feature type="binding site" evidence="12">
    <location>
        <position position="164"/>
    </location>
    <ligand>
        <name>Ca(2+)</name>
        <dbReference type="ChEBI" id="CHEBI:29108"/>
    </ligand>
</feature>
<evidence type="ECO:0000313" key="14">
    <source>
        <dbReference type="EnsemblMetazoa" id="PHUM421050-PA"/>
    </source>
</evidence>
<dbReference type="GO" id="GO:0004050">
    <property type="term" value="F:apyrase activity"/>
    <property type="evidence" value="ECO:0007669"/>
    <property type="project" value="UniProtKB-EC"/>
</dbReference>
<dbReference type="AlphaFoldDB" id="E0VSP3"/>
<dbReference type="EC" id="3.6.1.5" evidence="2"/>
<protein>
    <recommendedName>
        <fullName evidence="11">Apyrase</fullName>
        <ecNumber evidence="2">3.6.1.5</ecNumber>
    </recommendedName>
</protein>
<keyword evidence="3" id="KW-1201">Platelet aggregation inhibiting toxin</keyword>
<evidence type="ECO:0000256" key="1">
    <source>
        <dbReference type="ARBA" id="ARBA00001913"/>
    </source>
</evidence>
<dbReference type="EnsemblMetazoa" id="PHUM421050-RA">
    <property type="protein sequence ID" value="PHUM421050-PA"/>
    <property type="gene ID" value="PHUM421050"/>
</dbReference>
<dbReference type="RefSeq" id="XP_002429137.1">
    <property type="nucleotide sequence ID" value="XM_002429092.1"/>
</dbReference>
<reference evidence="13" key="1">
    <citation type="submission" date="2007-04" db="EMBL/GenBank/DDBJ databases">
        <title>Annotation of Pediculus humanus corporis strain USDA.</title>
        <authorList>
            <person name="Kirkness E."/>
            <person name="Hannick L."/>
            <person name="Hass B."/>
            <person name="Bruggner R."/>
            <person name="Lawson D."/>
            <person name="Bidwell S."/>
            <person name="Joardar V."/>
            <person name="Caler E."/>
            <person name="Walenz B."/>
            <person name="Inman J."/>
            <person name="Schobel S."/>
            <person name="Galinsky K."/>
            <person name="Amedeo P."/>
            <person name="Strausberg R."/>
        </authorList>
    </citation>
    <scope>NUCLEOTIDE SEQUENCE</scope>
    <source>
        <strain evidence="13">USDA</strain>
    </source>
</reference>
<evidence type="ECO:0000256" key="11">
    <source>
        <dbReference type="ARBA" id="ARBA00074431"/>
    </source>
</evidence>
<feature type="binding site" evidence="12">
    <location>
        <position position="165"/>
    </location>
    <ligand>
        <name>Ca(2+)</name>
        <dbReference type="ChEBI" id="CHEBI:29108"/>
    </ligand>
</feature>
<dbReference type="Proteomes" id="UP000009046">
    <property type="component" value="Unassembled WGS sequence"/>
</dbReference>
<dbReference type="Pfam" id="PF06079">
    <property type="entry name" value="Apyrase"/>
    <property type="match status" value="1"/>
</dbReference>
<feature type="binding site" evidence="12">
    <location>
        <position position="280"/>
    </location>
    <ligand>
        <name>Ca(2+)</name>
        <dbReference type="ChEBI" id="CHEBI:29108"/>
    </ligand>
</feature>
<dbReference type="SUPFAM" id="SSF101887">
    <property type="entry name" value="Apyrase"/>
    <property type="match status" value="1"/>
</dbReference>
<name>E0VSP3_PEDHC</name>
<evidence type="ECO:0000256" key="4">
    <source>
        <dbReference type="ARBA" id="ARBA00022656"/>
    </source>
</evidence>
<reference evidence="14" key="3">
    <citation type="submission" date="2020-05" db="UniProtKB">
        <authorList>
            <consortium name="EnsemblMetazoa"/>
        </authorList>
    </citation>
    <scope>IDENTIFICATION</scope>
    <source>
        <strain evidence="14">USDA</strain>
    </source>
</reference>
<dbReference type="VEuPathDB" id="VectorBase:PHUM421050"/>
<feature type="binding site" evidence="12">
    <location>
        <position position="211"/>
    </location>
    <ligand>
        <name>Ca(2+)</name>
        <dbReference type="ChEBI" id="CHEBI:29108"/>
    </ligand>
</feature>
<dbReference type="EMBL" id="DS235755">
    <property type="protein sequence ID" value="EEB16399.1"/>
    <property type="molecule type" value="Genomic_DNA"/>
</dbReference>
<accession>E0VSP3</accession>
<keyword evidence="5 12" id="KW-0479">Metal-binding</keyword>
<dbReference type="eggNOG" id="KOG4494">
    <property type="taxonomic scope" value="Eukaryota"/>
</dbReference>
<keyword evidence="4" id="KW-0800">Toxin</keyword>
<evidence type="ECO:0000313" key="13">
    <source>
        <dbReference type="EMBL" id="EEB16399.1"/>
    </source>
</evidence>
<dbReference type="GO" id="GO:0090729">
    <property type="term" value="F:toxin activity"/>
    <property type="evidence" value="ECO:0007669"/>
    <property type="project" value="UniProtKB-KW"/>
</dbReference>
<dbReference type="EMBL" id="AAZO01005157">
    <property type="status" value="NOT_ANNOTATED_CDS"/>
    <property type="molecule type" value="Genomic_DNA"/>
</dbReference>
<dbReference type="GO" id="GO:0030166">
    <property type="term" value="P:proteoglycan biosynthetic process"/>
    <property type="evidence" value="ECO:0007669"/>
    <property type="project" value="TreeGrafter"/>
</dbReference>
<dbReference type="GO" id="GO:0004382">
    <property type="term" value="F:GDP phosphatase activity"/>
    <property type="evidence" value="ECO:0007669"/>
    <property type="project" value="TreeGrafter"/>
</dbReference>
<evidence type="ECO:0000256" key="3">
    <source>
        <dbReference type="ARBA" id="ARBA00022442"/>
    </source>
</evidence>
<dbReference type="InterPro" id="IPR009283">
    <property type="entry name" value="Apyrase"/>
</dbReference>
<organism>
    <name type="scientific">Pediculus humanus subsp. corporis</name>
    <name type="common">Body louse</name>
    <dbReference type="NCBI Taxonomy" id="121224"/>
    <lineage>
        <taxon>Eukaryota</taxon>
        <taxon>Metazoa</taxon>
        <taxon>Ecdysozoa</taxon>
        <taxon>Arthropoda</taxon>
        <taxon>Hexapoda</taxon>
        <taxon>Insecta</taxon>
        <taxon>Pterygota</taxon>
        <taxon>Neoptera</taxon>
        <taxon>Paraneoptera</taxon>
        <taxon>Psocodea</taxon>
        <taxon>Troctomorpha</taxon>
        <taxon>Phthiraptera</taxon>
        <taxon>Anoplura</taxon>
        <taxon>Pediculidae</taxon>
        <taxon>Pediculus</taxon>
    </lineage>
</organism>
<dbReference type="KEGG" id="phu:Phum_PHUM421050"/>
<evidence type="ECO:0000256" key="12">
    <source>
        <dbReference type="PIRSR" id="PIRSR609283-1"/>
    </source>
</evidence>
<feature type="binding site" evidence="12">
    <location>
        <position position="341"/>
    </location>
    <ligand>
        <name>Ca(2+)</name>
        <dbReference type="ChEBI" id="CHEBI:29108"/>
    </ligand>
</feature>
<feature type="binding site" evidence="12">
    <location>
        <position position="392"/>
    </location>
    <ligand>
        <name>Ca(2+)</name>
        <dbReference type="ChEBI" id="CHEBI:29108"/>
    </ligand>
</feature>
<keyword evidence="7 12" id="KW-0106">Calcium</keyword>
<keyword evidence="8" id="KW-1199">Hemostasis impairing toxin</keyword>
<dbReference type="InterPro" id="IPR036258">
    <property type="entry name" value="Apyrase_sf"/>
</dbReference>
<evidence type="ECO:0000256" key="9">
    <source>
        <dbReference type="ARBA" id="ARBA00025738"/>
    </source>
</evidence>
<evidence type="ECO:0000256" key="5">
    <source>
        <dbReference type="ARBA" id="ARBA00022723"/>
    </source>
</evidence>
<evidence type="ECO:0000256" key="10">
    <source>
        <dbReference type="ARBA" id="ARBA00047297"/>
    </source>
</evidence>
<proteinExistence type="inferred from homology"/>
<dbReference type="GO" id="GO:0005509">
    <property type="term" value="F:calcium ion binding"/>
    <property type="evidence" value="ECO:0007669"/>
    <property type="project" value="InterPro"/>
</dbReference>
<dbReference type="CTD" id="8234517"/>
<evidence type="ECO:0000256" key="2">
    <source>
        <dbReference type="ARBA" id="ARBA00012148"/>
    </source>
</evidence>
<evidence type="ECO:0000256" key="6">
    <source>
        <dbReference type="ARBA" id="ARBA00022801"/>
    </source>
</evidence>
<evidence type="ECO:0000256" key="7">
    <source>
        <dbReference type="ARBA" id="ARBA00022837"/>
    </source>
</evidence>
<comment type="catalytic activity">
    <reaction evidence="10">
        <text>a ribonucleoside 5'-triphosphate + 2 H2O = a ribonucleoside 5'-phosphate + 2 phosphate + 2 H(+)</text>
        <dbReference type="Rhea" id="RHEA:36795"/>
        <dbReference type="ChEBI" id="CHEBI:15377"/>
        <dbReference type="ChEBI" id="CHEBI:15378"/>
        <dbReference type="ChEBI" id="CHEBI:43474"/>
        <dbReference type="ChEBI" id="CHEBI:58043"/>
        <dbReference type="ChEBI" id="CHEBI:61557"/>
        <dbReference type="EC" id="3.6.1.5"/>
    </reaction>
    <physiologicalReaction direction="left-to-right" evidence="10">
        <dbReference type="Rhea" id="RHEA:36796"/>
    </physiologicalReaction>
</comment>
<comment type="similarity">
    <text evidence="9">Belongs to the apyrase family.</text>
</comment>
<gene>
    <name evidence="14" type="primary">8234517</name>
    <name evidence="13" type="ORF">Phum_PHUM421050</name>
</gene>